<dbReference type="NCBIfam" id="TIGR02473">
    <property type="entry name" value="flagell_FliJ"/>
    <property type="match status" value="1"/>
</dbReference>
<evidence type="ECO:0000313" key="13">
    <source>
        <dbReference type="Proteomes" id="UP000535589"/>
    </source>
</evidence>
<dbReference type="GO" id="GO:0006935">
    <property type="term" value="P:chemotaxis"/>
    <property type="evidence" value="ECO:0007669"/>
    <property type="project" value="UniProtKB-KW"/>
</dbReference>
<evidence type="ECO:0000256" key="5">
    <source>
        <dbReference type="ARBA" id="ARBA00022475"/>
    </source>
</evidence>
<comment type="similarity">
    <text evidence="2">Belongs to the FliJ family.</text>
</comment>
<reference evidence="12 13" key="1">
    <citation type="submission" date="2020-04" db="EMBL/GenBank/DDBJ databases">
        <title>Vibrio sp. SM6, a novel species isolated from seawater.</title>
        <authorList>
            <person name="Wang X."/>
        </authorList>
    </citation>
    <scope>NUCLEOTIDE SEQUENCE [LARGE SCALE GENOMIC DNA]</scope>
    <source>
        <strain evidence="12 13">SM6</strain>
    </source>
</reference>
<dbReference type="GO" id="GO:0015031">
    <property type="term" value="P:protein transport"/>
    <property type="evidence" value="ECO:0007669"/>
    <property type="project" value="UniProtKB-KW"/>
</dbReference>
<protein>
    <recommendedName>
        <fullName evidence="3">Flagellar FliJ protein</fullName>
    </recommendedName>
</protein>
<keyword evidence="12" id="KW-0966">Cell projection</keyword>
<keyword evidence="10" id="KW-1006">Bacterial flagellum protein export</keyword>
<keyword evidence="4" id="KW-0813">Transport</keyword>
<organism evidence="12 13">
    <name type="scientific">Vibrio agarilyticus</name>
    <dbReference type="NCBI Taxonomy" id="2726741"/>
    <lineage>
        <taxon>Bacteria</taxon>
        <taxon>Pseudomonadati</taxon>
        <taxon>Pseudomonadota</taxon>
        <taxon>Gammaproteobacteria</taxon>
        <taxon>Vibrionales</taxon>
        <taxon>Vibrionaceae</taxon>
        <taxon>Vibrio</taxon>
    </lineage>
</organism>
<sequence length="145" mass="17348">MSAKIKACDKLQQVETQRRDRVGQQLDNMRQQHRHIEQKLVQLSALRDDKPRAHAEQGFNSAALMNHARVDHMLQKWVVHSQQEQAVLEAQCHRMQKELCQRQAKVLGLETTLERWKAKQNYEKARKEQRHLEELINARVRKREW</sequence>
<evidence type="ECO:0000256" key="9">
    <source>
        <dbReference type="ARBA" id="ARBA00023136"/>
    </source>
</evidence>
<keyword evidence="11" id="KW-0175">Coiled coil</keyword>
<evidence type="ECO:0000256" key="7">
    <source>
        <dbReference type="ARBA" id="ARBA00022795"/>
    </source>
</evidence>
<dbReference type="RefSeq" id="WP_168836839.1">
    <property type="nucleotide sequence ID" value="NZ_JABAIK010000011.1"/>
</dbReference>
<dbReference type="InterPro" id="IPR053716">
    <property type="entry name" value="Flag_assembly_chemotaxis_eff"/>
</dbReference>
<keyword evidence="5" id="KW-1003">Cell membrane</keyword>
<dbReference type="AlphaFoldDB" id="A0A7X8TSB6"/>
<dbReference type="InterPro" id="IPR012823">
    <property type="entry name" value="Flagell_FliJ"/>
</dbReference>
<proteinExistence type="inferred from homology"/>
<evidence type="ECO:0000256" key="2">
    <source>
        <dbReference type="ARBA" id="ARBA00010004"/>
    </source>
</evidence>
<dbReference type="Gene3D" id="1.10.287.1700">
    <property type="match status" value="1"/>
</dbReference>
<evidence type="ECO:0000256" key="6">
    <source>
        <dbReference type="ARBA" id="ARBA00022500"/>
    </source>
</evidence>
<name>A0A7X8TSB6_9VIBR</name>
<accession>A0A7X8TSB6</accession>
<dbReference type="GO" id="GO:0009288">
    <property type="term" value="C:bacterial-type flagellum"/>
    <property type="evidence" value="ECO:0007669"/>
    <property type="project" value="InterPro"/>
</dbReference>
<evidence type="ECO:0000313" key="12">
    <source>
        <dbReference type="EMBL" id="NLS13697.1"/>
    </source>
</evidence>
<keyword evidence="9" id="KW-0472">Membrane</keyword>
<dbReference type="EMBL" id="JABAIK010000011">
    <property type="protein sequence ID" value="NLS13697.1"/>
    <property type="molecule type" value="Genomic_DNA"/>
</dbReference>
<dbReference type="Proteomes" id="UP000535589">
    <property type="component" value="Unassembled WGS sequence"/>
</dbReference>
<evidence type="ECO:0000256" key="10">
    <source>
        <dbReference type="ARBA" id="ARBA00023225"/>
    </source>
</evidence>
<comment type="subcellular location">
    <subcellularLocation>
        <location evidence="1">Cell membrane</location>
        <topology evidence="1">Peripheral membrane protein</topology>
        <orientation evidence="1">Cytoplasmic side</orientation>
    </subcellularLocation>
</comment>
<keyword evidence="13" id="KW-1185">Reference proteome</keyword>
<comment type="caution">
    <text evidence="12">The sequence shown here is derived from an EMBL/GenBank/DDBJ whole genome shotgun (WGS) entry which is preliminary data.</text>
</comment>
<evidence type="ECO:0000256" key="4">
    <source>
        <dbReference type="ARBA" id="ARBA00022448"/>
    </source>
</evidence>
<feature type="coiled-coil region" evidence="11">
    <location>
        <begin position="19"/>
        <end position="46"/>
    </location>
</feature>
<dbReference type="GO" id="GO:0005886">
    <property type="term" value="C:plasma membrane"/>
    <property type="evidence" value="ECO:0007669"/>
    <property type="project" value="UniProtKB-SubCell"/>
</dbReference>
<dbReference type="GO" id="GO:0044781">
    <property type="term" value="P:bacterial-type flagellum organization"/>
    <property type="evidence" value="ECO:0007669"/>
    <property type="project" value="UniProtKB-KW"/>
</dbReference>
<evidence type="ECO:0000256" key="3">
    <source>
        <dbReference type="ARBA" id="ARBA00020392"/>
    </source>
</evidence>
<keyword evidence="12" id="KW-0282">Flagellum</keyword>
<evidence type="ECO:0000256" key="11">
    <source>
        <dbReference type="SAM" id="Coils"/>
    </source>
</evidence>
<keyword evidence="6" id="KW-0145">Chemotaxis</keyword>
<gene>
    <name evidence="12" type="primary">fliJ</name>
    <name evidence="12" type="ORF">HGP28_12420</name>
</gene>
<keyword evidence="8" id="KW-0653">Protein transport</keyword>
<evidence type="ECO:0000256" key="1">
    <source>
        <dbReference type="ARBA" id="ARBA00004413"/>
    </source>
</evidence>
<evidence type="ECO:0000256" key="8">
    <source>
        <dbReference type="ARBA" id="ARBA00022927"/>
    </source>
</evidence>
<keyword evidence="7" id="KW-1005">Bacterial flagellum biogenesis</keyword>
<dbReference type="GO" id="GO:0071973">
    <property type="term" value="P:bacterial-type flagellum-dependent cell motility"/>
    <property type="evidence" value="ECO:0007669"/>
    <property type="project" value="InterPro"/>
</dbReference>
<keyword evidence="12" id="KW-0969">Cilium</keyword>